<name>A0A9D4AFI0_9ROSI</name>
<gene>
    <name evidence="2" type="ORF">J1N35_007349</name>
</gene>
<evidence type="ECO:0000313" key="3">
    <source>
        <dbReference type="Proteomes" id="UP000828251"/>
    </source>
</evidence>
<comment type="caution">
    <text evidence="2">The sequence shown here is derived from an EMBL/GenBank/DDBJ whole genome shotgun (WGS) entry which is preliminary data.</text>
</comment>
<evidence type="ECO:0000313" key="2">
    <source>
        <dbReference type="EMBL" id="KAH1113971.1"/>
    </source>
</evidence>
<protein>
    <submittedName>
        <fullName evidence="2">Uncharacterized protein</fullName>
    </submittedName>
</protein>
<dbReference type="Proteomes" id="UP000828251">
    <property type="component" value="Unassembled WGS sequence"/>
</dbReference>
<feature type="compositionally biased region" description="Basic and acidic residues" evidence="1">
    <location>
        <begin position="53"/>
        <end position="62"/>
    </location>
</feature>
<accession>A0A9D4AFI0</accession>
<organism evidence="2 3">
    <name type="scientific">Gossypium stocksii</name>
    <dbReference type="NCBI Taxonomy" id="47602"/>
    <lineage>
        <taxon>Eukaryota</taxon>
        <taxon>Viridiplantae</taxon>
        <taxon>Streptophyta</taxon>
        <taxon>Embryophyta</taxon>
        <taxon>Tracheophyta</taxon>
        <taxon>Spermatophyta</taxon>
        <taxon>Magnoliopsida</taxon>
        <taxon>eudicotyledons</taxon>
        <taxon>Gunneridae</taxon>
        <taxon>Pentapetalae</taxon>
        <taxon>rosids</taxon>
        <taxon>malvids</taxon>
        <taxon>Malvales</taxon>
        <taxon>Malvaceae</taxon>
        <taxon>Malvoideae</taxon>
        <taxon>Gossypium</taxon>
    </lineage>
</organism>
<proteinExistence type="predicted"/>
<feature type="region of interest" description="Disordered" evidence="1">
    <location>
        <begin position="1"/>
        <end position="62"/>
    </location>
</feature>
<feature type="compositionally biased region" description="Basic and acidic residues" evidence="1">
    <location>
        <begin position="1"/>
        <end position="28"/>
    </location>
</feature>
<evidence type="ECO:0000256" key="1">
    <source>
        <dbReference type="SAM" id="MobiDB-lite"/>
    </source>
</evidence>
<dbReference type="EMBL" id="JAIQCV010000003">
    <property type="protein sequence ID" value="KAH1113971.1"/>
    <property type="molecule type" value="Genomic_DNA"/>
</dbReference>
<keyword evidence="3" id="KW-1185">Reference proteome</keyword>
<reference evidence="2 3" key="1">
    <citation type="journal article" date="2021" name="Plant Biotechnol. J.">
        <title>Multi-omics assisted identification of the key and species-specific regulatory components of drought-tolerant mechanisms in Gossypium stocksii.</title>
        <authorList>
            <person name="Yu D."/>
            <person name="Ke L."/>
            <person name="Zhang D."/>
            <person name="Wu Y."/>
            <person name="Sun Y."/>
            <person name="Mei J."/>
            <person name="Sun J."/>
            <person name="Sun Y."/>
        </authorList>
    </citation>
    <scope>NUCLEOTIDE SEQUENCE [LARGE SCALE GENOMIC DNA]</scope>
    <source>
        <strain evidence="3">cv. E1</strain>
        <tissue evidence="2">Leaf</tissue>
    </source>
</reference>
<dbReference type="AlphaFoldDB" id="A0A9D4AFI0"/>
<sequence>MPIHKEEEVPKEVNKSTEEEKTEQHEPIEEVAEPVFDPVMSKSSSTTIPFPMRVEDKKKGTR</sequence>